<sequence length="262" mass="28996">MGIRTSPPGNQMHETMLGGLNFWRRFVLRTEDKRSLGTGNHENSSCPISRNLLHSRFNILASKVHKVLSSTFQTKVALSFPRINGDGSEAAESAVARQLDPEVAEAASRTTNHDPVIVRHIFQFLNSARHSEASAEQWRRDFAGNSIRNPRHIPGIGHGVLLQGSRGPAASVNLLRAIVLETPLAYRTFSTGAVQPLNPYSLTNHGFCDTRPGLDNDSHSLMADDWLTNWDIVTDPDPDILAGVFDHRGLLNSWDRNGHLQN</sequence>
<accession>A0A084G0D5</accession>
<dbReference type="AlphaFoldDB" id="A0A084G0D5"/>
<dbReference type="KEGG" id="sapo:SAPIO_CDS8034"/>
<keyword evidence="2" id="KW-1185">Reference proteome</keyword>
<dbReference type="HOGENOM" id="CLU_1062286_0_0_1"/>
<evidence type="ECO:0000313" key="2">
    <source>
        <dbReference type="Proteomes" id="UP000028545"/>
    </source>
</evidence>
<evidence type="ECO:0000313" key="1">
    <source>
        <dbReference type="EMBL" id="KEZ40797.1"/>
    </source>
</evidence>
<comment type="caution">
    <text evidence="1">The sequence shown here is derived from an EMBL/GenBank/DDBJ whole genome shotgun (WGS) entry which is preliminary data.</text>
</comment>
<dbReference type="EMBL" id="JOWA01000117">
    <property type="protein sequence ID" value="KEZ40797.1"/>
    <property type="molecule type" value="Genomic_DNA"/>
</dbReference>
<name>A0A084G0D5_PSEDA</name>
<dbReference type="VEuPathDB" id="FungiDB:SAPIO_CDS8034"/>
<gene>
    <name evidence="1" type="ORF">SAPIO_CDS8034</name>
</gene>
<dbReference type="GeneID" id="27727106"/>
<proteinExistence type="predicted"/>
<protein>
    <submittedName>
        <fullName evidence="1">Uncharacterized protein</fullName>
    </submittedName>
</protein>
<dbReference type="RefSeq" id="XP_016640596.1">
    <property type="nucleotide sequence ID" value="XM_016789761.1"/>
</dbReference>
<reference evidence="1 2" key="1">
    <citation type="journal article" date="2014" name="Genome Announc.">
        <title>Draft genome sequence of the pathogenic fungus Scedosporium apiospermum.</title>
        <authorList>
            <person name="Vandeputte P."/>
            <person name="Ghamrawi S."/>
            <person name="Rechenmann M."/>
            <person name="Iltis A."/>
            <person name="Giraud S."/>
            <person name="Fleury M."/>
            <person name="Thornton C."/>
            <person name="Delhaes L."/>
            <person name="Meyer W."/>
            <person name="Papon N."/>
            <person name="Bouchara J.P."/>
        </authorList>
    </citation>
    <scope>NUCLEOTIDE SEQUENCE [LARGE SCALE GENOMIC DNA]</scope>
    <source>
        <strain evidence="1 2">IHEM 14462</strain>
    </source>
</reference>
<dbReference type="Proteomes" id="UP000028545">
    <property type="component" value="Unassembled WGS sequence"/>
</dbReference>
<organism evidence="1 2">
    <name type="scientific">Pseudallescheria apiosperma</name>
    <name type="common">Scedosporium apiospermum</name>
    <dbReference type="NCBI Taxonomy" id="563466"/>
    <lineage>
        <taxon>Eukaryota</taxon>
        <taxon>Fungi</taxon>
        <taxon>Dikarya</taxon>
        <taxon>Ascomycota</taxon>
        <taxon>Pezizomycotina</taxon>
        <taxon>Sordariomycetes</taxon>
        <taxon>Hypocreomycetidae</taxon>
        <taxon>Microascales</taxon>
        <taxon>Microascaceae</taxon>
        <taxon>Scedosporium</taxon>
    </lineage>
</organism>